<evidence type="ECO:0000256" key="1">
    <source>
        <dbReference type="SAM" id="MobiDB-lite"/>
    </source>
</evidence>
<feature type="compositionally biased region" description="Polar residues" evidence="1">
    <location>
        <begin position="60"/>
        <end position="80"/>
    </location>
</feature>
<gene>
    <name evidence="2" type="ORF">BCR34DRAFT_663373</name>
</gene>
<evidence type="ECO:0000313" key="3">
    <source>
        <dbReference type="Proteomes" id="UP000193144"/>
    </source>
</evidence>
<proteinExistence type="predicted"/>
<comment type="caution">
    <text evidence="2">The sequence shown here is derived from an EMBL/GenBank/DDBJ whole genome shotgun (WGS) entry which is preliminary data.</text>
</comment>
<dbReference type="Proteomes" id="UP000193144">
    <property type="component" value="Unassembled WGS sequence"/>
</dbReference>
<protein>
    <submittedName>
        <fullName evidence="2">Uncharacterized protein</fullName>
    </submittedName>
</protein>
<evidence type="ECO:0000313" key="2">
    <source>
        <dbReference type="EMBL" id="ORY13152.1"/>
    </source>
</evidence>
<dbReference type="AlphaFoldDB" id="A0A1Y1ZSA9"/>
<keyword evidence="3" id="KW-1185">Reference proteome</keyword>
<feature type="region of interest" description="Disordered" evidence="1">
    <location>
        <begin position="60"/>
        <end position="118"/>
    </location>
</feature>
<name>A0A1Y1ZSA9_9PLEO</name>
<dbReference type="EMBL" id="MCFA01000044">
    <property type="protein sequence ID" value="ORY13152.1"/>
    <property type="molecule type" value="Genomic_DNA"/>
</dbReference>
<reference evidence="2 3" key="1">
    <citation type="submission" date="2016-07" db="EMBL/GenBank/DDBJ databases">
        <title>Pervasive Adenine N6-methylation of Active Genes in Fungi.</title>
        <authorList>
            <consortium name="DOE Joint Genome Institute"/>
            <person name="Mondo S.J."/>
            <person name="Dannebaum R.O."/>
            <person name="Kuo R.C."/>
            <person name="Labutti K."/>
            <person name="Haridas S."/>
            <person name="Kuo A."/>
            <person name="Salamov A."/>
            <person name="Ahrendt S.R."/>
            <person name="Lipzen A."/>
            <person name="Sullivan W."/>
            <person name="Andreopoulos W.B."/>
            <person name="Clum A."/>
            <person name="Lindquist E."/>
            <person name="Daum C."/>
            <person name="Ramamoorthy G.K."/>
            <person name="Gryganskyi A."/>
            <person name="Culley D."/>
            <person name="Magnuson J.K."/>
            <person name="James T.Y."/>
            <person name="O'Malley M.A."/>
            <person name="Stajich J.E."/>
            <person name="Spatafora J.W."/>
            <person name="Visel A."/>
            <person name="Grigoriev I.V."/>
        </authorList>
    </citation>
    <scope>NUCLEOTIDE SEQUENCE [LARGE SCALE GENOMIC DNA]</scope>
    <source>
        <strain evidence="2 3">CBS 115471</strain>
    </source>
</reference>
<sequence>MVHSKMPAFKRPSGPRAFIGDYLLACDTSELCYEYNKEHFERLRIANSVAKGFQATITPKSPSNVMDAQSSQYSLTSSLPQRYPSAPAPISPGTHAKRDNSRRNSGVTTRQKRTTDPRILNMVRCVPPDVPESRTAKDGPLQDWREKSTRAPTLGTVPVKGSNGISNPVEAISKPIAPLPEYTNYHPQGSYFETSRPEALYRPSEPVRPVAPSGNTPLSTYLVSKLSTTYHFTP</sequence>
<accession>A0A1Y1ZSA9</accession>
<organism evidence="2 3">
    <name type="scientific">Clohesyomyces aquaticus</name>
    <dbReference type="NCBI Taxonomy" id="1231657"/>
    <lineage>
        <taxon>Eukaryota</taxon>
        <taxon>Fungi</taxon>
        <taxon>Dikarya</taxon>
        <taxon>Ascomycota</taxon>
        <taxon>Pezizomycotina</taxon>
        <taxon>Dothideomycetes</taxon>
        <taxon>Pleosporomycetidae</taxon>
        <taxon>Pleosporales</taxon>
        <taxon>Lindgomycetaceae</taxon>
        <taxon>Clohesyomyces</taxon>
    </lineage>
</organism>